<comment type="subunit">
    <text evidence="5">Homodimer; dimerization is reversible, and the dimeric form is the active one.</text>
</comment>
<evidence type="ECO:0000313" key="21">
    <source>
        <dbReference type="EMBL" id="NHF59577.1"/>
    </source>
</evidence>
<feature type="active site" description="Proton acceptor" evidence="19">
    <location>
        <position position="123"/>
    </location>
</feature>
<feature type="binding site" description="in dimeric form" evidence="20">
    <location>
        <position position="89"/>
    </location>
    <ligand>
        <name>Ca(2+)</name>
        <dbReference type="ChEBI" id="CHEBI:29108"/>
        <label>1</label>
    </ligand>
</feature>
<evidence type="ECO:0000256" key="13">
    <source>
        <dbReference type="ARBA" id="ARBA00022837"/>
    </source>
</evidence>
<comment type="subcellular location">
    <subcellularLocation>
        <location evidence="3">Cell outer membrane</location>
        <topology evidence="3">Multi-pass membrane protein</topology>
    </subcellularLocation>
</comment>
<evidence type="ECO:0000256" key="2">
    <source>
        <dbReference type="ARBA" id="ARBA00001604"/>
    </source>
</evidence>
<feature type="binding site" description="in dimeric form" evidence="20">
    <location>
        <position position="128"/>
    </location>
    <ligand>
        <name>Ca(2+)</name>
        <dbReference type="ChEBI" id="CHEBI:29108"/>
        <label>1</label>
    </ligand>
</feature>
<dbReference type="InterPro" id="IPR036541">
    <property type="entry name" value="PLipase_A1_sf"/>
</dbReference>
<comment type="similarity">
    <text evidence="4">Belongs to the phospholipase A1 family.</text>
</comment>
<evidence type="ECO:0000256" key="9">
    <source>
        <dbReference type="ARBA" id="ARBA00022692"/>
    </source>
</evidence>
<evidence type="ECO:0000256" key="12">
    <source>
        <dbReference type="ARBA" id="ARBA00022801"/>
    </source>
</evidence>
<evidence type="ECO:0000256" key="16">
    <source>
        <dbReference type="ARBA" id="ARBA00023136"/>
    </source>
</evidence>
<dbReference type="GO" id="GO:0008970">
    <property type="term" value="F:phospholipase A1 activity"/>
    <property type="evidence" value="ECO:0007669"/>
    <property type="project" value="UniProtKB-EC"/>
</dbReference>
<protein>
    <recommendedName>
        <fullName evidence="18">Phosphatidylcholine 1-acylhydrolase</fullName>
        <ecNumber evidence="6">3.1.1.32</ecNumber>
        <ecNumber evidence="7">3.1.1.4</ecNumber>
    </recommendedName>
</protein>
<keyword evidence="15" id="KW-0443">Lipid metabolism</keyword>
<dbReference type="Proteomes" id="UP000707206">
    <property type="component" value="Unassembled WGS sequence"/>
</dbReference>
<name>A0A967AXU5_9FLAO</name>
<evidence type="ECO:0000256" key="6">
    <source>
        <dbReference type="ARBA" id="ARBA00013179"/>
    </source>
</evidence>
<reference evidence="21" key="2">
    <citation type="submission" date="2020-03" db="EMBL/GenBank/DDBJ databases">
        <title>Flavobacteriaceae bacterium strain TP-CH-4, a member of the family Flavobacteriaceae isolated from a deep-sea seamount.</title>
        <authorList>
            <person name="Zhang D.-C."/>
        </authorList>
    </citation>
    <scope>NUCLEOTIDE SEQUENCE</scope>
    <source>
        <strain evidence="21">TP-CH-4</strain>
    </source>
</reference>
<keyword evidence="17" id="KW-0998">Cell outer membrane</keyword>
<dbReference type="GO" id="GO:0016042">
    <property type="term" value="P:lipid catabolic process"/>
    <property type="evidence" value="ECO:0007669"/>
    <property type="project" value="UniProtKB-KW"/>
</dbReference>
<dbReference type="Gene3D" id="2.40.230.10">
    <property type="entry name" value="Phospholipase A1"/>
    <property type="match status" value="1"/>
</dbReference>
<dbReference type="EC" id="3.1.1.4" evidence="7"/>
<dbReference type="GO" id="GO:0009279">
    <property type="term" value="C:cell outer membrane"/>
    <property type="evidence" value="ECO:0007669"/>
    <property type="project" value="UniProtKB-SubCell"/>
</dbReference>
<dbReference type="SUPFAM" id="SSF56931">
    <property type="entry name" value="Outer membrane phospholipase A (OMPLA)"/>
    <property type="match status" value="1"/>
</dbReference>
<dbReference type="GO" id="GO:0004623">
    <property type="term" value="F:phospholipase A2 activity"/>
    <property type="evidence" value="ECO:0007669"/>
    <property type="project" value="UniProtKB-EC"/>
</dbReference>
<dbReference type="PANTHER" id="PTHR40457">
    <property type="entry name" value="PHOSPHOLIPASE A1"/>
    <property type="match status" value="1"/>
</dbReference>
<evidence type="ECO:0000256" key="5">
    <source>
        <dbReference type="ARBA" id="ARBA00011702"/>
    </source>
</evidence>
<organism evidence="21 22">
    <name type="scientific">Pelagihabitans pacificus</name>
    <dbReference type="NCBI Taxonomy" id="2696054"/>
    <lineage>
        <taxon>Bacteria</taxon>
        <taxon>Pseudomonadati</taxon>
        <taxon>Bacteroidota</taxon>
        <taxon>Flavobacteriia</taxon>
        <taxon>Flavobacteriales</taxon>
        <taxon>Flavobacteriaceae</taxon>
        <taxon>Pelagihabitans</taxon>
    </lineage>
</organism>
<comment type="cofactor">
    <cofactor evidence="20">
        <name>Ca(2+)</name>
        <dbReference type="ChEBI" id="CHEBI:29108"/>
    </cofactor>
    <text evidence="20">Binds 1 Ca(2+) ion per monomer.</text>
</comment>
<dbReference type="PANTHER" id="PTHR40457:SF1">
    <property type="entry name" value="PHOSPHOLIPASE A1"/>
    <property type="match status" value="1"/>
</dbReference>
<keyword evidence="10 20" id="KW-0479">Metal-binding</keyword>
<accession>A0A967AXU5</accession>
<keyword evidence="8" id="KW-1134">Transmembrane beta strand</keyword>
<evidence type="ECO:0000256" key="14">
    <source>
        <dbReference type="ARBA" id="ARBA00022963"/>
    </source>
</evidence>
<dbReference type="Pfam" id="PF02253">
    <property type="entry name" value="PLA1"/>
    <property type="match status" value="1"/>
</dbReference>
<dbReference type="RefSeq" id="WP_166204847.1">
    <property type="nucleotide sequence ID" value="NZ_VIKU02000002.1"/>
</dbReference>
<sequence length="259" mass="30413">MVSAQQDSLVRSPKLTDRELLAKIPMFSIYGDNYFITGTDLRGPVTSDTSDAKFQLGFKQMLTDVLLPYDAFLFFTYRQKSFWDIYKDSFPFRETNYNPGLGIAKLWFKDNKLDYGLWFQFEHESNGRDSISSRSWNFLSLRYSKPMGDRWQFMAKGWVPIGDISSNPDIMDYKGYFQVHLAYRPTKNLIFEGDFSKSFTADWRGNVQLSLSWKPFKKSNQFLYLQYYVGQAENLIEYQDSVSKLRIGVAFKELFGNFR</sequence>
<keyword evidence="22" id="KW-1185">Reference proteome</keyword>
<evidence type="ECO:0000256" key="20">
    <source>
        <dbReference type="PIRSR" id="PIRSR603187-2"/>
    </source>
</evidence>
<evidence type="ECO:0000256" key="3">
    <source>
        <dbReference type="ARBA" id="ARBA00004571"/>
    </source>
</evidence>
<evidence type="ECO:0000256" key="17">
    <source>
        <dbReference type="ARBA" id="ARBA00023237"/>
    </source>
</evidence>
<dbReference type="EC" id="3.1.1.32" evidence="6"/>
<feature type="binding site" description="in dimeric form" evidence="20">
    <location>
        <position position="133"/>
    </location>
    <ligand>
        <name>Ca(2+)</name>
        <dbReference type="ChEBI" id="CHEBI:29108"/>
        <label>1</label>
    </ligand>
</feature>
<evidence type="ECO:0000256" key="19">
    <source>
        <dbReference type="PIRSR" id="PIRSR603187-1"/>
    </source>
</evidence>
<evidence type="ECO:0000256" key="15">
    <source>
        <dbReference type="ARBA" id="ARBA00023098"/>
    </source>
</evidence>
<keyword evidence="16" id="KW-0472">Membrane</keyword>
<reference evidence="21" key="1">
    <citation type="submission" date="2019-07" db="EMBL/GenBank/DDBJ databases">
        <authorList>
            <person name="De-Chao Zhang Q."/>
        </authorList>
    </citation>
    <scope>NUCLEOTIDE SEQUENCE</scope>
    <source>
        <strain evidence="21">TP-CH-4</strain>
    </source>
</reference>
<evidence type="ECO:0000313" key="22">
    <source>
        <dbReference type="Proteomes" id="UP000707206"/>
    </source>
</evidence>
<evidence type="ECO:0000256" key="10">
    <source>
        <dbReference type="ARBA" id="ARBA00022723"/>
    </source>
</evidence>
<comment type="catalytic activity">
    <reaction evidence="2">
        <text>a 1,2-diacyl-sn-glycero-3-phosphocholine + H2O = a 1-acyl-sn-glycero-3-phosphocholine + a fatty acid + H(+)</text>
        <dbReference type="Rhea" id="RHEA:15801"/>
        <dbReference type="ChEBI" id="CHEBI:15377"/>
        <dbReference type="ChEBI" id="CHEBI:15378"/>
        <dbReference type="ChEBI" id="CHEBI:28868"/>
        <dbReference type="ChEBI" id="CHEBI:57643"/>
        <dbReference type="ChEBI" id="CHEBI:58168"/>
        <dbReference type="EC" id="3.1.1.4"/>
    </reaction>
</comment>
<keyword evidence="12" id="KW-0378">Hydrolase</keyword>
<keyword evidence="14" id="KW-0442">Lipid degradation</keyword>
<comment type="catalytic activity">
    <reaction evidence="1">
        <text>a 1,2-diacyl-sn-glycero-3-phosphocholine + H2O = a 2-acyl-sn-glycero-3-phosphocholine + a fatty acid + H(+)</text>
        <dbReference type="Rhea" id="RHEA:18689"/>
        <dbReference type="ChEBI" id="CHEBI:15377"/>
        <dbReference type="ChEBI" id="CHEBI:15378"/>
        <dbReference type="ChEBI" id="CHEBI:28868"/>
        <dbReference type="ChEBI" id="CHEBI:57643"/>
        <dbReference type="ChEBI" id="CHEBI:57875"/>
        <dbReference type="EC" id="3.1.1.32"/>
    </reaction>
</comment>
<evidence type="ECO:0000256" key="1">
    <source>
        <dbReference type="ARBA" id="ARBA00000111"/>
    </source>
</evidence>
<dbReference type="EMBL" id="VIKU02000002">
    <property type="protein sequence ID" value="NHF59577.1"/>
    <property type="molecule type" value="Genomic_DNA"/>
</dbReference>
<dbReference type="AlphaFoldDB" id="A0A967AXU5"/>
<keyword evidence="13 20" id="KW-0106">Calcium</keyword>
<dbReference type="InterPro" id="IPR003187">
    <property type="entry name" value="PLipase_A1"/>
</dbReference>
<feature type="active site" description="Nucleophile" evidence="19">
    <location>
        <position position="125"/>
    </location>
</feature>
<evidence type="ECO:0000256" key="11">
    <source>
        <dbReference type="ARBA" id="ARBA00022729"/>
    </source>
</evidence>
<evidence type="ECO:0000256" key="8">
    <source>
        <dbReference type="ARBA" id="ARBA00022452"/>
    </source>
</evidence>
<dbReference type="PRINTS" id="PR01486">
    <property type="entry name" value="PHPHLIPASEA1"/>
</dbReference>
<keyword evidence="11" id="KW-0732">Signal</keyword>
<gene>
    <name evidence="21" type="ORF">FK220_009515</name>
</gene>
<dbReference type="GO" id="GO:0046872">
    <property type="term" value="F:metal ion binding"/>
    <property type="evidence" value="ECO:0007669"/>
    <property type="project" value="UniProtKB-KW"/>
</dbReference>
<keyword evidence="9" id="KW-0812">Transmembrane</keyword>
<evidence type="ECO:0000256" key="18">
    <source>
        <dbReference type="ARBA" id="ARBA00032375"/>
    </source>
</evidence>
<comment type="caution">
    <text evidence="21">The sequence shown here is derived from an EMBL/GenBank/DDBJ whole genome shotgun (WGS) entry which is preliminary data.</text>
</comment>
<evidence type="ECO:0000256" key="4">
    <source>
        <dbReference type="ARBA" id="ARBA00010525"/>
    </source>
</evidence>
<proteinExistence type="inferred from homology"/>
<evidence type="ECO:0000256" key="7">
    <source>
        <dbReference type="ARBA" id="ARBA00013278"/>
    </source>
</evidence>